<reference evidence="2" key="2">
    <citation type="submission" date="2021-01" db="EMBL/GenBank/DDBJ databases">
        <authorList>
            <person name="Schikora-Tamarit M.A."/>
        </authorList>
    </citation>
    <scope>NUCLEOTIDE SEQUENCE</scope>
    <source>
        <strain evidence="2">CBS2887</strain>
    </source>
</reference>
<name>A0A9P8Q1J6_WICPI</name>
<dbReference type="AlphaFoldDB" id="A0A9P8Q1J6"/>
<proteinExistence type="predicted"/>
<feature type="transmembrane region" description="Helical" evidence="1">
    <location>
        <begin position="59"/>
        <end position="81"/>
    </location>
</feature>
<keyword evidence="1" id="KW-0472">Membrane</keyword>
<dbReference type="OrthoDB" id="3979671at2759"/>
<organism evidence="2 3">
    <name type="scientific">Wickerhamomyces pijperi</name>
    <name type="common">Yeast</name>
    <name type="synonym">Pichia pijperi</name>
    <dbReference type="NCBI Taxonomy" id="599730"/>
    <lineage>
        <taxon>Eukaryota</taxon>
        <taxon>Fungi</taxon>
        <taxon>Dikarya</taxon>
        <taxon>Ascomycota</taxon>
        <taxon>Saccharomycotina</taxon>
        <taxon>Saccharomycetes</taxon>
        <taxon>Phaffomycetales</taxon>
        <taxon>Wickerhamomycetaceae</taxon>
        <taxon>Wickerhamomyces</taxon>
    </lineage>
</organism>
<accession>A0A9P8Q1J6</accession>
<keyword evidence="1" id="KW-0812">Transmembrane</keyword>
<sequence>MLQPFKQPQPALRQLLLQRSIKPHQTQLISRRPISTTVNSRFPDKNIITLSKNILKGVLAFYLGALTLGLTGYGIASYLIIDETYSPEWPLSSKIYSKLALINQDFFQNDKIATQLLVKCLKSLNPVEGLEQGGQFKLLTLKEFETKDKEWQNTYINMVLRLAIVKFESGQDLTNAKKLLLYVVNLPINAGDLNLKSKGLRYIARISENEGDLKVAESYLLDTLRYNELYKDGIRFAGNGSNLLDLRSSYDQEVYEVLLELGKLYSLEHKTKSIEIFLNLLENFENNESFRAIAETHSSIKPLLRVSIGEILYTKGLIHKAVDWNLHSFNDLVDIQRHSKESFMVLKQALTNLTNLYKELGDEDKSLKFQKINEQLREPVDSGN</sequence>
<evidence type="ECO:0000313" key="2">
    <source>
        <dbReference type="EMBL" id="KAH3681144.1"/>
    </source>
</evidence>
<keyword evidence="3" id="KW-1185">Reference proteome</keyword>
<protein>
    <submittedName>
        <fullName evidence="2">Uncharacterized protein</fullName>
    </submittedName>
</protein>
<comment type="caution">
    <text evidence="2">The sequence shown here is derived from an EMBL/GenBank/DDBJ whole genome shotgun (WGS) entry which is preliminary data.</text>
</comment>
<gene>
    <name evidence="2" type="ORF">WICPIJ_007896</name>
</gene>
<dbReference type="EMBL" id="JAEUBG010004561">
    <property type="protein sequence ID" value="KAH3681144.1"/>
    <property type="molecule type" value="Genomic_DNA"/>
</dbReference>
<reference evidence="2" key="1">
    <citation type="journal article" date="2021" name="Open Biol.">
        <title>Shared evolutionary footprints suggest mitochondrial oxidative damage underlies multiple complex I losses in fungi.</title>
        <authorList>
            <person name="Schikora-Tamarit M.A."/>
            <person name="Marcet-Houben M."/>
            <person name="Nosek J."/>
            <person name="Gabaldon T."/>
        </authorList>
    </citation>
    <scope>NUCLEOTIDE SEQUENCE</scope>
    <source>
        <strain evidence="2">CBS2887</strain>
    </source>
</reference>
<evidence type="ECO:0000256" key="1">
    <source>
        <dbReference type="SAM" id="Phobius"/>
    </source>
</evidence>
<dbReference type="Proteomes" id="UP000774326">
    <property type="component" value="Unassembled WGS sequence"/>
</dbReference>
<keyword evidence="1" id="KW-1133">Transmembrane helix</keyword>
<evidence type="ECO:0000313" key="3">
    <source>
        <dbReference type="Proteomes" id="UP000774326"/>
    </source>
</evidence>